<sequence length="207" mass="23277">MTEAIFSIALRLWSPSVHGTRKVITGRSCMYDLPVYSSAFFPHARHESCPLRLDSEQCNIDIYGHGSHDWLGCGVWILGSLASADGCESAARQLAFAARCHFSRALRSRDDVRFHSIRTFHAKSEERKRPTDNAFHVTSGRQTRRGLSNTPVAAHSTQYPQEFSFIFRSVWHAGCPFPPWLLYPPPSLPTDPASEDSQTFHEDPKGC</sequence>
<proteinExistence type="predicted"/>
<feature type="compositionally biased region" description="Polar residues" evidence="1">
    <location>
        <begin position="139"/>
        <end position="153"/>
    </location>
</feature>
<reference evidence="2" key="1">
    <citation type="journal article" date="2021" name="Nat. Commun.">
        <title>Genetic determinants of endophytism in the Arabidopsis root mycobiome.</title>
        <authorList>
            <person name="Mesny F."/>
            <person name="Miyauchi S."/>
            <person name="Thiergart T."/>
            <person name="Pickel B."/>
            <person name="Atanasova L."/>
            <person name="Karlsson M."/>
            <person name="Huettel B."/>
            <person name="Barry K.W."/>
            <person name="Haridas S."/>
            <person name="Chen C."/>
            <person name="Bauer D."/>
            <person name="Andreopoulos W."/>
            <person name="Pangilinan J."/>
            <person name="LaButti K."/>
            <person name="Riley R."/>
            <person name="Lipzen A."/>
            <person name="Clum A."/>
            <person name="Drula E."/>
            <person name="Henrissat B."/>
            <person name="Kohler A."/>
            <person name="Grigoriev I.V."/>
            <person name="Martin F.M."/>
            <person name="Hacquard S."/>
        </authorList>
    </citation>
    <scope>NUCLEOTIDE SEQUENCE</scope>
    <source>
        <strain evidence="2">MPI-CAGE-CH-0243</strain>
    </source>
</reference>
<keyword evidence="3" id="KW-1185">Reference proteome</keyword>
<feature type="compositionally biased region" description="Basic and acidic residues" evidence="1">
    <location>
        <begin position="198"/>
        <end position="207"/>
    </location>
</feature>
<gene>
    <name evidence="2" type="ORF">B0J11DRAFT_104841</name>
</gene>
<dbReference type="EMBL" id="JAGMWT010000014">
    <property type="protein sequence ID" value="KAH7116941.1"/>
    <property type="molecule type" value="Genomic_DNA"/>
</dbReference>
<evidence type="ECO:0000256" key="1">
    <source>
        <dbReference type="SAM" id="MobiDB-lite"/>
    </source>
</evidence>
<feature type="region of interest" description="Disordered" evidence="1">
    <location>
        <begin position="188"/>
        <end position="207"/>
    </location>
</feature>
<protein>
    <submittedName>
        <fullName evidence="2">Uncharacterized protein</fullName>
    </submittedName>
</protein>
<evidence type="ECO:0000313" key="2">
    <source>
        <dbReference type="EMBL" id="KAH7116941.1"/>
    </source>
</evidence>
<name>A0A9P9IDN9_9PLEO</name>
<comment type="caution">
    <text evidence="2">The sequence shown here is derived from an EMBL/GenBank/DDBJ whole genome shotgun (WGS) entry which is preliminary data.</text>
</comment>
<dbReference type="AlphaFoldDB" id="A0A9P9IDN9"/>
<accession>A0A9P9IDN9</accession>
<feature type="region of interest" description="Disordered" evidence="1">
    <location>
        <begin position="123"/>
        <end position="153"/>
    </location>
</feature>
<evidence type="ECO:0000313" key="3">
    <source>
        <dbReference type="Proteomes" id="UP000700596"/>
    </source>
</evidence>
<dbReference type="Proteomes" id="UP000700596">
    <property type="component" value="Unassembled WGS sequence"/>
</dbReference>
<organism evidence="2 3">
    <name type="scientific">Dendryphion nanum</name>
    <dbReference type="NCBI Taxonomy" id="256645"/>
    <lineage>
        <taxon>Eukaryota</taxon>
        <taxon>Fungi</taxon>
        <taxon>Dikarya</taxon>
        <taxon>Ascomycota</taxon>
        <taxon>Pezizomycotina</taxon>
        <taxon>Dothideomycetes</taxon>
        <taxon>Pleosporomycetidae</taxon>
        <taxon>Pleosporales</taxon>
        <taxon>Torulaceae</taxon>
        <taxon>Dendryphion</taxon>
    </lineage>
</organism>